<evidence type="ECO:0000313" key="1">
    <source>
        <dbReference type="EMBL" id="CAD8117532.1"/>
    </source>
</evidence>
<comment type="caution">
    <text evidence="1">The sequence shown here is derived from an EMBL/GenBank/DDBJ whole genome shotgun (WGS) entry which is preliminary data.</text>
</comment>
<proteinExistence type="predicted"/>
<dbReference type="EMBL" id="CAJJDN010000114">
    <property type="protein sequence ID" value="CAD8117532.1"/>
    <property type="molecule type" value="Genomic_DNA"/>
</dbReference>
<protein>
    <submittedName>
        <fullName evidence="1">Uncharacterized protein</fullName>
    </submittedName>
</protein>
<gene>
    <name evidence="1" type="ORF">PSON_ATCC_30995.1.T1140061</name>
</gene>
<reference evidence="1" key="1">
    <citation type="submission" date="2021-01" db="EMBL/GenBank/DDBJ databases">
        <authorList>
            <consortium name="Genoscope - CEA"/>
            <person name="William W."/>
        </authorList>
    </citation>
    <scope>NUCLEOTIDE SEQUENCE</scope>
</reference>
<evidence type="ECO:0000313" key="2">
    <source>
        <dbReference type="Proteomes" id="UP000692954"/>
    </source>
</evidence>
<dbReference type="OrthoDB" id="10308276at2759"/>
<sequence>MMKDNQKINCHCCGYRNHTFHRCNHVFYVPNFKELILLHNTFEPNNRMNYFRSNGRNRINALMNKNLICITGISYAIINQIAHEVDLTNEVMGRFQGTLSNFEDSILNDYQEERSSRQSMQQRHSIFDVPKSYNQAQDTYNSQTYFQSSIPVLKIEEKEASQNSRKYIHKHLDYSATNNSIKPNLVKSQISNELQIKRTQKIKQSNSSCSLNKKSGFEISGTCQVGSTIPLQQIYIDDFDQVCNYECYYPSFNIEYIAKSLNHKLMPKYMHFVN</sequence>
<dbReference type="Proteomes" id="UP000692954">
    <property type="component" value="Unassembled WGS sequence"/>
</dbReference>
<accession>A0A8S1QQX5</accession>
<organism evidence="1 2">
    <name type="scientific">Paramecium sonneborni</name>
    <dbReference type="NCBI Taxonomy" id="65129"/>
    <lineage>
        <taxon>Eukaryota</taxon>
        <taxon>Sar</taxon>
        <taxon>Alveolata</taxon>
        <taxon>Ciliophora</taxon>
        <taxon>Intramacronucleata</taxon>
        <taxon>Oligohymenophorea</taxon>
        <taxon>Peniculida</taxon>
        <taxon>Parameciidae</taxon>
        <taxon>Paramecium</taxon>
    </lineage>
</organism>
<keyword evidence="2" id="KW-1185">Reference proteome</keyword>
<dbReference type="AlphaFoldDB" id="A0A8S1QQX5"/>
<name>A0A8S1QQX5_9CILI</name>